<dbReference type="Pfam" id="PF02758">
    <property type="entry name" value="PYRIN"/>
    <property type="match status" value="1"/>
</dbReference>
<evidence type="ECO:0008006" key="5">
    <source>
        <dbReference type="Google" id="ProtNLM"/>
    </source>
</evidence>
<evidence type="ECO:0000259" key="1">
    <source>
        <dbReference type="PROSITE" id="PS50824"/>
    </source>
</evidence>
<dbReference type="InterPro" id="IPR011029">
    <property type="entry name" value="DEATH-like_dom_sf"/>
</dbReference>
<dbReference type="SUPFAM" id="SSF159141">
    <property type="entry name" value="HIN-2000 domain-like"/>
    <property type="match status" value="2"/>
</dbReference>
<keyword evidence="4" id="KW-1185">Reference proteome</keyword>
<dbReference type="OrthoDB" id="10058437at2759"/>
<dbReference type="SUPFAM" id="SSF47986">
    <property type="entry name" value="DEATH domain"/>
    <property type="match status" value="1"/>
</dbReference>
<protein>
    <recommendedName>
        <fullName evidence="5">Pyrin domain-containing protein</fullName>
    </recommendedName>
</protein>
<dbReference type="PROSITE" id="PS50824">
    <property type="entry name" value="DAPIN"/>
    <property type="match status" value="1"/>
</dbReference>
<dbReference type="InterPro" id="IPR012340">
    <property type="entry name" value="NA-bd_OB-fold"/>
</dbReference>
<feature type="domain" description="Pyrin" evidence="1">
    <location>
        <begin position="52"/>
        <end position="108"/>
    </location>
</feature>
<evidence type="ECO:0000313" key="3">
    <source>
        <dbReference type="EMBL" id="GCC21492.1"/>
    </source>
</evidence>
<gene>
    <name evidence="3" type="ORF">chiPu_0019964</name>
</gene>
<organism evidence="3 4">
    <name type="scientific">Chiloscyllium punctatum</name>
    <name type="common">Brownbanded bambooshark</name>
    <name type="synonym">Hemiscyllium punctatum</name>
    <dbReference type="NCBI Taxonomy" id="137246"/>
    <lineage>
        <taxon>Eukaryota</taxon>
        <taxon>Metazoa</taxon>
        <taxon>Chordata</taxon>
        <taxon>Craniata</taxon>
        <taxon>Vertebrata</taxon>
        <taxon>Chondrichthyes</taxon>
        <taxon>Elasmobranchii</taxon>
        <taxon>Galeomorphii</taxon>
        <taxon>Galeoidea</taxon>
        <taxon>Orectolobiformes</taxon>
        <taxon>Hemiscylliidae</taxon>
        <taxon>Chiloscyllium</taxon>
    </lineage>
</organism>
<sequence length="400" mass="45235">MDERLNIACSLSTASVLVVSLFRVTFLAPTKEAGEKDRDSSTVNNLDWLSRMANIQSTLLEVFEELSEEEYAKLLFFLEEIPGKIKIPRGNLEKKSKVELVQTVVGYYNKQAVKIVTKILSKLPRQDLLPIKVSPLKRKKALGLQQMSSTKKGRTESKVKVVKGTKTSLRHLDLLQQKPRAKNQNITSAEKKPGAQIITLKELKALQLNEKDVPENLIARGKIIEKLTHNYINAKKKKMKVFHATIVDETDTIQVKVYNRKQTEFCKGSNVQITDFRFSDGVMTVTKVSQITKLAKSMIKPLKDVPVLSVREIKQKPEGTFVSGCFKIIKVSNAPQKKDAFPLYITVADHSDKIDVIIFNPSKTLSCETGKELKMMGVKVNMYKNEKQLLHQCDSYLKVL</sequence>
<dbReference type="InterPro" id="IPR004020">
    <property type="entry name" value="DAPIN"/>
</dbReference>
<feature type="domain" description="HIN-200" evidence="2">
    <location>
        <begin position="203"/>
        <end position="400"/>
    </location>
</feature>
<dbReference type="SMART" id="SM01289">
    <property type="entry name" value="PYRIN"/>
    <property type="match status" value="1"/>
</dbReference>
<dbReference type="EMBL" id="BEZZ01002262">
    <property type="protein sequence ID" value="GCC21492.1"/>
    <property type="molecule type" value="Genomic_DNA"/>
</dbReference>
<name>A0A401RTL8_CHIPU</name>
<dbReference type="PROSITE" id="PS50834">
    <property type="entry name" value="HIN_200"/>
    <property type="match status" value="1"/>
</dbReference>
<reference evidence="3 4" key="1">
    <citation type="journal article" date="2018" name="Nat. Ecol. Evol.">
        <title>Shark genomes provide insights into elasmobranch evolution and the origin of vertebrates.</title>
        <authorList>
            <person name="Hara Y"/>
            <person name="Yamaguchi K"/>
            <person name="Onimaru K"/>
            <person name="Kadota M"/>
            <person name="Koyanagi M"/>
            <person name="Keeley SD"/>
            <person name="Tatsumi K"/>
            <person name="Tanaka K"/>
            <person name="Motone F"/>
            <person name="Kageyama Y"/>
            <person name="Nozu R"/>
            <person name="Adachi N"/>
            <person name="Nishimura O"/>
            <person name="Nakagawa R"/>
            <person name="Tanegashima C"/>
            <person name="Kiyatake I"/>
            <person name="Matsumoto R"/>
            <person name="Murakumo K"/>
            <person name="Nishida K"/>
            <person name="Terakita A"/>
            <person name="Kuratani S"/>
            <person name="Sato K"/>
            <person name="Hyodo S Kuraku.S."/>
        </authorList>
    </citation>
    <scope>NUCLEOTIDE SEQUENCE [LARGE SCALE GENOMIC DNA]</scope>
</reference>
<dbReference type="Pfam" id="PF02760">
    <property type="entry name" value="HIN"/>
    <property type="match status" value="1"/>
</dbReference>
<dbReference type="AlphaFoldDB" id="A0A401RTL8"/>
<accession>A0A401RTL8</accession>
<proteinExistence type="predicted"/>
<dbReference type="STRING" id="137246.A0A401RTL8"/>
<comment type="caution">
    <text evidence="3">The sequence shown here is derived from an EMBL/GenBank/DDBJ whole genome shotgun (WGS) entry which is preliminary data.</text>
</comment>
<evidence type="ECO:0000259" key="2">
    <source>
        <dbReference type="PROSITE" id="PS50834"/>
    </source>
</evidence>
<dbReference type="Gene3D" id="1.10.533.10">
    <property type="entry name" value="Death Domain, Fas"/>
    <property type="match status" value="1"/>
</dbReference>
<dbReference type="Gene3D" id="2.40.50.140">
    <property type="entry name" value="Nucleic acid-binding proteins"/>
    <property type="match status" value="2"/>
</dbReference>
<evidence type="ECO:0000313" key="4">
    <source>
        <dbReference type="Proteomes" id="UP000287033"/>
    </source>
</evidence>
<dbReference type="InterPro" id="IPR004021">
    <property type="entry name" value="HIN200/IF120x"/>
</dbReference>
<dbReference type="Proteomes" id="UP000287033">
    <property type="component" value="Unassembled WGS sequence"/>
</dbReference>